<dbReference type="EMBL" id="MF001358">
    <property type="protein sequence ID" value="ASZ76719.1"/>
    <property type="molecule type" value="Genomic_DNA"/>
</dbReference>
<sequence length="123" mass="14768">MFLDYDEGLVEDYVDKNIVQPVLKLIEQTIKDAGKDPSEWDFLNLSISLDDTELKYINLYGENKFYFRFMEENIHVYIHNKELYITKKRKSGIQLSDYLNEENMELTANQISSFLEQYFKEEE</sequence>
<keyword evidence="2" id="KW-1185">Reference proteome</keyword>
<evidence type="ECO:0000313" key="1">
    <source>
        <dbReference type="EMBL" id="ASZ76719.1"/>
    </source>
</evidence>
<accession>A0A249XXL7</accession>
<dbReference type="Proteomes" id="UP000260005">
    <property type="component" value="Segment"/>
</dbReference>
<evidence type="ECO:0000313" key="2">
    <source>
        <dbReference type="Proteomes" id="UP000260005"/>
    </source>
</evidence>
<reference evidence="1 2" key="1">
    <citation type="submission" date="2017-04" db="EMBL/GenBank/DDBJ databases">
        <title>Complete Genome Sequence of Lytic Bacteriophage EF1 Infecting Enterococcus faecalis Isolates.</title>
        <authorList>
            <person name="Kim D."/>
            <person name="Kim Y.J."/>
            <person name="Han B.K."/>
            <person name="Kim H."/>
        </authorList>
    </citation>
    <scope>NUCLEOTIDE SEQUENCE [LARGE SCALE GENOMIC DNA]</scope>
</reference>
<name>A0A249XXL7_9CAUD</name>
<proteinExistence type="predicted"/>
<organism evidence="1 2">
    <name type="scientific">Enterococcus phage EF1</name>
    <dbReference type="NCBI Taxonomy" id="2025813"/>
    <lineage>
        <taxon>Viruses</taxon>
        <taxon>Duplodnaviria</taxon>
        <taxon>Heunggongvirae</taxon>
        <taxon>Uroviricota</taxon>
        <taxon>Caudoviricetes</taxon>
    </lineage>
</organism>
<protein>
    <submittedName>
        <fullName evidence="1">Uncharacterized protein</fullName>
    </submittedName>
</protein>